<reference evidence="2 3" key="1">
    <citation type="journal article" date="2011" name="J. Bacteriol.">
        <title>Complete genome sequence of Polymorphum gilvum SL003B-26A1T, a crude oil-degrading bacterium from oil-polluted saline soil.</title>
        <authorList>
            <person name="Li S.G."/>
            <person name="Tang Y.Q."/>
            <person name="Nie Y."/>
            <person name="Cai M."/>
            <person name="Wu X.L."/>
        </authorList>
    </citation>
    <scope>NUCLEOTIDE SEQUENCE [LARGE SCALE GENOMIC DNA]</scope>
    <source>
        <strain evidence="3">LMG 25793 / CGMCC 1.9160 / SL003B-26A1</strain>
    </source>
</reference>
<evidence type="ECO:0000259" key="1">
    <source>
        <dbReference type="PROSITE" id="PS51186"/>
    </source>
</evidence>
<dbReference type="STRING" id="991905.SL003B_1971"/>
<gene>
    <name evidence="2" type="ordered locus">SL003B_1971</name>
</gene>
<protein>
    <submittedName>
        <fullName evidence="2">Acetyltransferase, GNAT family</fullName>
    </submittedName>
</protein>
<dbReference type="PANTHER" id="PTHR47237:SF1">
    <property type="entry name" value="SLL0310 PROTEIN"/>
    <property type="match status" value="1"/>
</dbReference>
<accession>F2IWS2</accession>
<dbReference type="InterPro" id="IPR052729">
    <property type="entry name" value="Acyl/Acetyltrans_Enzymes"/>
</dbReference>
<keyword evidence="3" id="KW-1185">Reference proteome</keyword>
<proteinExistence type="predicted"/>
<dbReference type="EMBL" id="CP002568">
    <property type="protein sequence ID" value="ADZ70396.1"/>
    <property type="molecule type" value="Genomic_DNA"/>
</dbReference>
<dbReference type="RefSeq" id="WP_013652715.1">
    <property type="nucleotide sequence ID" value="NC_015259.1"/>
</dbReference>
<organism evidence="2 3">
    <name type="scientific">Polymorphum gilvum (strain LMG 25793 / CGMCC 1.9160 / SL003B-26A1)</name>
    <dbReference type="NCBI Taxonomy" id="991905"/>
    <lineage>
        <taxon>Bacteria</taxon>
        <taxon>Pseudomonadati</taxon>
        <taxon>Pseudomonadota</taxon>
        <taxon>Alphaproteobacteria</taxon>
        <taxon>Rhodobacterales</taxon>
        <taxon>Paracoccaceae</taxon>
        <taxon>Polymorphum</taxon>
    </lineage>
</organism>
<dbReference type="KEGG" id="pgv:SL003B_1971"/>
<dbReference type="HOGENOM" id="CLU_054109_0_0_5"/>
<sequence>MDAGFRIAPMSADDLRLALDWAANEGWNPGRDDAEAFMAADPGGFLMGFLGDEPITSISVVAYGDAFGFLGCYICAPGHRGKGYGWATWQAGMARLGTRAVGLDGVVAQQDAYRKSGFALAHRNIRYGGLSTADTPVDPRVVRAGQGLFASLRNYDRAVFQAPREAFLKAWLDPMAPSRRAFALVEDGTLTGYGTIRACLDGFKIGPLFADTEAGADLLFRALAGQVRGSEIYLDPPEPNAAAIALAERYDLSPVFETARMYKDPAPEVPLARVFGITSFELG</sequence>
<dbReference type="Pfam" id="PF18014">
    <property type="entry name" value="Acetyltransf_18"/>
    <property type="match status" value="1"/>
</dbReference>
<dbReference type="InterPro" id="IPR000182">
    <property type="entry name" value="GNAT_dom"/>
</dbReference>
<dbReference type="InterPro" id="IPR041496">
    <property type="entry name" value="YitH/HolE_GNAT"/>
</dbReference>
<dbReference type="GO" id="GO:0016747">
    <property type="term" value="F:acyltransferase activity, transferring groups other than amino-acyl groups"/>
    <property type="evidence" value="ECO:0007669"/>
    <property type="project" value="InterPro"/>
</dbReference>
<feature type="domain" description="N-acetyltransferase" evidence="1">
    <location>
        <begin position="5"/>
        <end position="137"/>
    </location>
</feature>
<dbReference type="AlphaFoldDB" id="F2IWS2"/>
<dbReference type="PANTHER" id="PTHR47237">
    <property type="entry name" value="SLL0310 PROTEIN"/>
    <property type="match status" value="1"/>
</dbReference>
<keyword evidence="2" id="KW-0808">Transferase</keyword>
<evidence type="ECO:0000313" key="3">
    <source>
        <dbReference type="Proteomes" id="UP000008130"/>
    </source>
</evidence>
<dbReference type="PROSITE" id="PS51186">
    <property type="entry name" value="GNAT"/>
    <property type="match status" value="1"/>
</dbReference>
<dbReference type="Proteomes" id="UP000008130">
    <property type="component" value="Chromosome"/>
</dbReference>
<name>F2IWS2_POLGS</name>
<dbReference type="eggNOG" id="COG0454">
    <property type="taxonomic scope" value="Bacteria"/>
</dbReference>
<dbReference type="Gene3D" id="3.40.630.30">
    <property type="match status" value="1"/>
</dbReference>
<dbReference type="InterPro" id="IPR016181">
    <property type="entry name" value="Acyl_CoA_acyltransferase"/>
</dbReference>
<evidence type="ECO:0000313" key="2">
    <source>
        <dbReference type="EMBL" id="ADZ70396.1"/>
    </source>
</evidence>
<dbReference type="Gene3D" id="3.40.630.90">
    <property type="match status" value="1"/>
</dbReference>
<dbReference type="SUPFAM" id="SSF55729">
    <property type="entry name" value="Acyl-CoA N-acyltransferases (Nat)"/>
    <property type="match status" value="1"/>
</dbReference>
<dbReference type="Pfam" id="PF00583">
    <property type="entry name" value="Acetyltransf_1"/>
    <property type="match status" value="1"/>
</dbReference>
<dbReference type="PATRIC" id="fig|991905.3.peg.2020"/>